<name>A0A377GV68_9FUSO</name>
<sequence length="136" mass="16068">MEVISKDKAKGKAFSINKKIKKAKRLKEEKKFRRLTENKRKNAENRKERAIERAEAERASEVILKGYSKGMLIILIEGKEKKRAPLFDRKKITKKNIKDEIDNFEIKLYGSNWKISILEGYENIKEQLIWEISESL</sequence>
<keyword evidence="3" id="KW-1185">Reference proteome</keyword>
<dbReference type="EMBL" id="UGGU01000003">
    <property type="protein sequence ID" value="STO30858.1"/>
    <property type="molecule type" value="Genomic_DNA"/>
</dbReference>
<dbReference type="RefSeq" id="WP_115268648.1">
    <property type="nucleotide sequence ID" value="NZ_UGGU01000003.1"/>
</dbReference>
<feature type="coiled-coil region" evidence="1">
    <location>
        <begin position="26"/>
        <end position="60"/>
    </location>
</feature>
<dbReference type="OrthoDB" id="88430at2"/>
<proteinExistence type="predicted"/>
<evidence type="ECO:0000313" key="3">
    <source>
        <dbReference type="Proteomes" id="UP000255328"/>
    </source>
</evidence>
<evidence type="ECO:0000313" key="2">
    <source>
        <dbReference type="EMBL" id="STO30858.1"/>
    </source>
</evidence>
<dbReference type="AlphaFoldDB" id="A0A377GV68"/>
<dbReference type="Proteomes" id="UP000255328">
    <property type="component" value="Unassembled WGS sequence"/>
</dbReference>
<protein>
    <submittedName>
        <fullName evidence="2">Uncharacterized protein</fullName>
    </submittedName>
</protein>
<organism evidence="2 3">
    <name type="scientific">Fusobacterium necrogenes</name>
    <dbReference type="NCBI Taxonomy" id="858"/>
    <lineage>
        <taxon>Bacteria</taxon>
        <taxon>Fusobacteriati</taxon>
        <taxon>Fusobacteriota</taxon>
        <taxon>Fusobacteriia</taxon>
        <taxon>Fusobacteriales</taxon>
        <taxon>Fusobacteriaceae</taxon>
        <taxon>Fusobacterium</taxon>
    </lineage>
</organism>
<accession>A0A377GV68</accession>
<gene>
    <name evidence="2" type="ORF">NCTC10723_00288</name>
</gene>
<evidence type="ECO:0000256" key="1">
    <source>
        <dbReference type="SAM" id="Coils"/>
    </source>
</evidence>
<reference evidence="2 3" key="1">
    <citation type="submission" date="2018-06" db="EMBL/GenBank/DDBJ databases">
        <authorList>
            <consortium name="Pathogen Informatics"/>
            <person name="Doyle S."/>
        </authorList>
    </citation>
    <scope>NUCLEOTIDE SEQUENCE [LARGE SCALE GENOMIC DNA]</scope>
    <source>
        <strain evidence="2 3">NCTC10723</strain>
    </source>
</reference>
<keyword evidence="1" id="KW-0175">Coiled coil</keyword>